<comment type="caution">
    <text evidence="2">The sequence shown here is derived from an EMBL/GenBank/DDBJ whole genome shotgun (WGS) entry which is preliminary data.</text>
</comment>
<gene>
    <name evidence="2" type="ORF">DSM3645_04210</name>
</gene>
<dbReference type="AlphaFoldDB" id="A4A201"/>
<dbReference type="eggNOG" id="ENOG502ZQWA">
    <property type="taxonomic scope" value="Bacteria"/>
</dbReference>
<feature type="chain" id="PRO_5002665160" description="Lipoprotein" evidence="1">
    <location>
        <begin position="27"/>
        <end position="138"/>
    </location>
</feature>
<evidence type="ECO:0000313" key="2">
    <source>
        <dbReference type="EMBL" id="EAQ77235.1"/>
    </source>
</evidence>
<name>A4A201_9BACT</name>
<dbReference type="HOGENOM" id="CLU_1851274_0_0_0"/>
<organism evidence="2 3">
    <name type="scientific">Blastopirellula marina DSM 3645</name>
    <dbReference type="NCBI Taxonomy" id="314230"/>
    <lineage>
        <taxon>Bacteria</taxon>
        <taxon>Pseudomonadati</taxon>
        <taxon>Planctomycetota</taxon>
        <taxon>Planctomycetia</taxon>
        <taxon>Pirellulales</taxon>
        <taxon>Pirellulaceae</taxon>
        <taxon>Blastopirellula</taxon>
    </lineage>
</organism>
<evidence type="ECO:0000256" key="1">
    <source>
        <dbReference type="SAM" id="SignalP"/>
    </source>
</evidence>
<evidence type="ECO:0000313" key="3">
    <source>
        <dbReference type="Proteomes" id="UP000004358"/>
    </source>
</evidence>
<dbReference type="Proteomes" id="UP000004358">
    <property type="component" value="Unassembled WGS sequence"/>
</dbReference>
<sequence>MFVMNRKNILWIVPGILLLCSTGCWKGDTGTVEGTLKVDGEPLGGFLIYFASKDGNGEAMGGVIGDGSYKLTYGRGDDQIPVGEYRVYVQATEFIDNVSMPKVKLERQYTDPYEASLVKTIDYGHNVIDLDLVSAKKK</sequence>
<proteinExistence type="predicted"/>
<keyword evidence="1" id="KW-0732">Signal</keyword>
<dbReference type="EMBL" id="AANZ01000039">
    <property type="protein sequence ID" value="EAQ77235.1"/>
    <property type="molecule type" value="Genomic_DNA"/>
</dbReference>
<reference evidence="2 3" key="1">
    <citation type="submission" date="2006-02" db="EMBL/GenBank/DDBJ databases">
        <authorList>
            <person name="Amann R."/>
            <person name="Ferriera S."/>
            <person name="Johnson J."/>
            <person name="Kravitz S."/>
            <person name="Halpern A."/>
            <person name="Remington K."/>
            <person name="Beeson K."/>
            <person name="Tran B."/>
            <person name="Rogers Y.-H."/>
            <person name="Friedman R."/>
            <person name="Venter J.C."/>
        </authorList>
    </citation>
    <scope>NUCLEOTIDE SEQUENCE [LARGE SCALE GENOMIC DNA]</scope>
    <source>
        <strain evidence="2 3">DSM 3645</strain>
    </source>
</reference>
<feature type="signal peptide" evidence="1">
    <location>
        <begin position="1"/>
        <end position="26"/>
    </location>
</feature>
<evidence type="ECO:0008006" key="4">
    <source>
        <dbReference type="Google" id="ProtNLM"/>
    </source>
</evidence>
<accession>A4A201</accession>
<protein>
    <recommendedName>
        <fullName evidence="4">Lipoprotein</fullName>
    </recommendedName>
</protein>